<dbReference type="AlphaFoldDB" id="A0A383RA21"/>
<dbReference type="RefSeq" id="WP_138185478.1">
    <property type="nucleotide sequence ID" value="NZ_LS992241.1"/>
</dbReference>
<proteinExistence type="predicted"/>
<evidence type="ECO:0000313" key="2">
    <source>
        <dbReference type="EMBL" id="SYX83364.1"/>
    </source>
</evidence>
<dbReference type="InterPro" id="IPR000182">
    <property type="entry name" value="GNAT_dom"/>
</dbReference>
<dbReference type="EMBL" id="LS992241">
    <property type="protein sequence ID" value="SYX83364.1"/>
    <property type="molecule type" value="Genomic_DNA"/>
</dbReference>
<gene>
    <name evidence="2" type="ORF">PBLR_11786</name>
</gene>
<reference evidence="3" key="1">
    <citation type="submission" date="2018-08" db="EMBL/GenBank/DDBJ databases">
        <authorList>
            <person name="Chevrot R."/>
        </authorList>
    </citation>
    <scope>NUCLEOTIDE SEQUENCE [LARGE SCALE GENOMIC DNA]</scope>
</reference>
<accession>A0A383RA21</accession>
<keyword evidence="2" id="KW-0808">Transferase</keyword>
<organism evidence="2 3">
    <name type="scientific">Paenibacillus alvei</name>
    <name type="common">Bacillus alvei</name>
    <dbReference type="NCBI Taxonomy" id="44250"/>
    <lineage>
        <taxon>Bacteria</taxon>
        <taxon>Bacillati</taxon>
        <taxon>Bacillota</taxon>
        <taxon>Bacilli</taxon>
        <taxon>Bacillales</taxon>
        <taxon>Paenibacillaceae</taxon>
        <taxon>Paenibacillus</taxon>
    </lineage>
</organism>
<evidence type="ECO:0000313" key="3">
    <source>
        <dbReference type="Proteomes" id="UP000304148"/>
    </source>
</evidence>
<sequence length="273" mass="31100">MSSIIASEELINEIEQSEINYMWDRMLAIQQKSGNPETVELQRIGEAACYFSAGMPWPTFNTIKGCRSADIDRIDDMMKFFTNQGGRPQFEIVPGMVDAPFLKRLSERGMYPSGHHASMYIGIEQKACEEEWVDDQRIRVAELQEDDFEMYATIHCKGTGLPDSGIPHVAMNNRILYHRPGWKFYVAYVDQQPAAAGVMHMHNSIASFTFAATLSEYRRLGLQNRLLKHRIAEAAKKGCRLAVSQCAFLSPSHRNMERVGMKMGYVRTTWTSK</sequence>
<protein>
    <submittedName>
        <fullName evidence="2">GCN5-like N-acetyltransferase</fullName>
    </submittedName>
</protein>
<evidence type="ECO:0000259" key="1">
    <source>
        <dbReference type="PROSITE" id="PS51186"/>
    </source>
</evidence>
<dbReference type="PROSITE" id="PS51186">
    <property type="entry name" value="GNAT"/>
    <property type="match status" value="1"/>
</dbReference>
<dbReference type="CDD" id="cd04301">
    <property type="entry name" value="NAT_SF"/>
    <property type="match status" value="1"/>
</dbReference>
<feature type="domain" description="N-acetyltransferase" evidence="1">
    <location>
        <begin position="138"/>
        <end position="273"/>
    </location>
</feature>
<dbReference type="GO" id="GO:0016747">
    <property type="term" value="F:acyltransferase activity, transferring groups other than amino-acyl groups"/>
    <property type="evidence" value="ECO:0007669"/>
    <property type="project" value="InterPro"/>
</dbReference>
<dbReference type="InterPro" id="IPR016181">
    <property type="entry name" value="Acyl_CoA_acyltransferase"/>
</dbReference>
<name>A0A383RA21_PAEAL</name>
<dbReference type="SUPFAM" id="SSF55729">
    <property type="entry name" value="Acyl-CoA N-acyltransferases (Nat)"/>
    <property type="match status" value="1"/>
</dbReference>
<dbReference type="Proteomes" id="UP000304148">
    <property type="component" value="Chromosome"/>
</dbReference>
<dbReference type="Gene3D" id="3.40.630.30">
    <property type="match status" value="1"/>
</dbReference>